<proteinExistence type="predicted"/>
<organism evidence="1 2">
    <name type="scientific">Aerosakkonema funiforme FACHB-1375</name>
    <dbReference type="NCBI Taxonomy" id="2949571"/>
    <lineage>
        <taxon>Bacteria</taxon>
        <taxon>Bacillati</taxon>
        <taxon>Cyanobacteriota</taxon>
        <taxon>Cyanophyceae</taxon>
        <taxon>Oscillatoriophycideae</taxon>
        <taxon>Aerosakkonematales</taxon>
        <taxon>Aerosakkonemataceae</taxon>
        <taxon>Aerosakkonema</taxon>
    </lineage>
</organism>
<dbReference type="InterPro" id="IPR046038">
    <property type="entry name" value="DUF5996"/>
</dbReference>
<reference evidence="1" key="1">
    <citation type="journal article" date="2015" name="ISME J.">
        <title>Draft Genome Sequence of Streptomyces incarnatus NRRL8089, which Produces the Nucleoside Antibiotic Sinefungin.</title>
        <authorList>
            <person name="Oshima K."/>
            <person name="Hattori M."/>
            <person name="Shimizu H."/>
            <person name="Fukuda K."/>
            <person name="Nemoto M."/>
            <person name="Inagaki K."/>
            <person name="Tamura T."/>
        </authorList>
    </citation>
    <scope>NUCLEOTIDE SEQUENCE</scope>
    <source>
        <strain evidence="1">FACHB-1375</strain>
    </source>
</reference>
<name>A0A926VLI5_9CYAN</name>
<gene>
    <name evidence="1" type="ORF">H6G03_34435</name>
</gene>
<dbReference type="AlphaFoldDB" id="A0A926VLI5"/>
<dbReference type="Proteomes" id="UP000641646">
    <property type="component" value="Unassembled WGS sequence"/>
</dbReference>
<protein>
    <submittedName>
        <fullName evidence="1">Uncharacterized protein</fullName>
    </submittedName>
</protein>
<dbReference type="EMBL" id="JACJPW010000166">
    <property type="protein sequence ID" value="MBD2186101.1"/>
    <property type="molecule type" value="Genomic_DNA"/>
</dbReference>
<reference evidence="1" key="2">
    <citation type="submission" date="2020-08" db="EMBL/GenBank/DDBJ databases">
        <authorList>
            <person name="Chen M."/>
            <person name="Teng W."/>
            <person name="Zhao L."/>
            <person name="Hu C."/>
            <person name="Zhou Y."/>
            <person name="Han B."/>
            <person name="Song L."/>
            <person name="Shu W."/>
        </authorList>
    </citation>
    <scope>NUCLEOTIDE SEQUENCE</scope>
    <source>
        <strain evidence="1">FACHB-1375</strain>
    </source>
</reference>
<accession>A0A926VLI5</accession>
<evidence type="ECO:0000313" key="1">
    <source>
        <dbReference type="EMBL" id="MBD2186101.1"/>
    </source>
</evidence>
<comment type="caution">
    <text evidence="1">The sequence shown here is derived from an EMBL/GenBank/DDBJ whole genome shotgun (WGS) entry which is preliminary data.</text>
</comment>
<dbReference type="Pfam" id="PF19459">
    <property type="entry name" value="DUF5996"/>
    <property type="match status" value="1"/>
</dbReference>
<evidence type="ECO:0000313" key="2">
    <source>
        <dbReference type="Proteomes" id="UP000641646"/>
    </source>
</evidence>
<sequence length="51" mass="5762">MQEFVLPYEAVRQASDPDAMVLSFLQSTYEAAANLGHWERAALDYNPVMKS</sequence>
<keyword evidence="2" id="KW-1185">Reference proteome</keyword>